<dbReference type="Gene3D" id="2.60.120.10">
    <property type="entry name" value="Jelly Rolls"/>
    <property type="match status" value="1"/>
</dbReference>
<dbReference type="InterPro" id="IPR018490">
    <property type="entry name" value="cNMP-bd_dom_sf"/>
</dbReference>
<evidence type="ECO:0000259" key="1">
    <source>
        <dbReference type="PROSITE" id="PS50042"/>
    </source>
</evidence>
<evidence type="ECO:0000313" key="3">
    <source>
        <dbReference type="Proteomes" id="UP000276603"/>
    </source>
</evidence>
<dbReference type="EMBL" id="RBCJ01000002">
    <property type="protein sequence ID" value="RKN81143.1"/>
    <property type="molecule type" value="Genomic_DNA"/>
</dbReference>
<dbReference type="Proteomes" id="UP000276603">
    <property type="component" value="Unassembled WGS sequence"/>
</dbReference>
<dbReference type="PROSITE" id="PS50042">
    <property type="entry name" value="CNMP_BINDING_3"/>
    <property type="match status" value="1"/>
</dbReference>
<feature type="domain" description="Cyclic nucleotide-binding" evidence="1">
    <location>
        <begin position="2"/>
        <end position="100"/>
    </location>
</feature>
<comment type="caution">
    <text evidence="2">The sequence shown here is derived from an EMBL/GenBank/DDBJ whole genome shotgun (WGS) entry which is preliminary data.</text>
</comment>
<dbReference type="Pfam" id="PF00027">
    <property type="entry name" value="cNMP_binding"/>
    <property type="match status" value="1"/>
</dbReference>
<dbReference type="AlphaFoldDB" id="A0A3B0C546"/>
<dbReference type="CDD" id="cd00038">
    <property type="entry name" value="CAP_ED"/>
    <property type="match status" value="1"/>
</dbReference>
<organism evidence="2 3">
    <name type="scientific">Ulvibacterium marinum</name>
    <dbReference type="NCBI Taxonomy" id="2419782"/>
    <lineage>
        <taxon>Bacteria</taxon>
        <taxon>Pseudomonadati</taxon>
        <taxon>Bacteroidota</taxon>
        <taxon>Flavobacteriia</taxon>
        <taxon>Flavobacteriales</taxon>
        <taxon>Flavobacteriaceae</taxon>
        <taxon>Ulvibacterium</taxon>
    </lineage>
</organism>
<proteinExistence type="predicted"/>
<dbReference type="InterPro" id="IPR000595">
    <property type="entry name" value="cNMP-bd_dom"/>
</dbReference>
<accession>A0A3B0C546</accession>
<gene>
    <name evidence="2" type="ORF">D7Z94_09375</name>
</gene>
<keyword evidence="3" id="KW-1185">Reference proteome</keyword>
<protein>
    <submittedName>
        <fullName evidence="2">Crp/Fnr family transcriptional regulator</fullName>
    </submittedName>
</protein>
<dbReference type="InterPro" id="IPR014710">
    <property type="entry name" value="RmlC-like_jellyroll"/>
</dbReference>
<reference evidence="2 3" key="1">
    <citation type="submission" date="2018-10" db="EMBL/GenBank/DDBJ databases">
        <title>Ulvibacterium marinum gen. nov., sp. nov., a novel marine bacterium of the family Flavobacteriaceae, isolated from a culture of the green alga Ulva prolifera.</title>
        <authorList>
            <person name="Zhang Z."/>
        </authorList>
    </citation>
    <scope>NUCLEOTIDE SEQUENCE [LARGE SCALE GENOMIC DNA]</scope>
    <source>
        <strain evidence="2 3">CCMM003</strain>
    </source>
</reference>
<evidence type="ECO:0000313" key="2">
    <source>
        <dbReference type="EMBL" id="RKN81143.1"/>
    </source>
</evidence>
<name>A0A3B0C546_9FLAO</name>
<sequence length="179" mass="20955">MLHSHMDKNVKNEILAQFNPLKLKNKELLVKSGEIAMSMIYIDSGYLRMFNTDRDGNEATVWIGSNGKFITAISSFVFQKPSFWNIEAITDSQVHIIHRDKHFHLCKKYREWLDFENFLLSKTLAALEYRMFVQMNLSAQKRYDEFFKGNPSVFNQIPSKYIASFLGMSPETLSRVRNK</sequence>
<dbReference type="SUPFAM" id="SSF51206">
    <property type="entry name" value="cAMP-binding domain-like"/>
    <property type="match status" value="1"/>
</dbReference>